<proteinExistence type="predicted"/>
<comment type="caution">
    <text evidence="2">The sequence shown here is derived from an EMBL/GenBank/DDBJ whole genome shotgun (WGS) entry which is preliminary data.</text>
</comment>
<protein>
    <submittedName>
        <fullName evidence="2">Glycosyltransferase</fullName>
    </submittedName>
</protein>
<dbReference type="RefSeq" id="WP_025023022.1">
    <property type="nucleotide sequence ID" value="NZ_AZGD01000001.1"/>
</dbReference>
<name>A0A0R1WRJ3_9LACO</name>
<accession>A0A0R1WRJ3</accession>
<dbReference type="PATRIC" id="fig|1423755.3.peg.18"/>
<evidence type="ECO:0000313" key="2">
    <source>
        <dbReference type="EMBL" id="KRM20448.1"/>
    </source>
</evidence>
<dbReference type="eggNOG" id="COG1442">
    <property type="taxonomic scope" value="Bacteria"/>
</dbReference>
<evidence type="ECO:0000259" key="1">
    <source>
        <dbReference type="Pfam" id="PF14393"/>
    </source>
</evidence>
<reference evidence="2 3" key="1">
    <citation type="journal article" date="2015" name="Genome Announc.">
        <title>Expanding the biotechnology potential of lactobacilli through comparative genomics of 213 strains and associated genera.</title>
        <authorList>
            <person name="Sun Z."/>
            <person name="Harris H.M."/>
            <person name="McCann A."/>
            <person name="Guo C."/>
            <person name="Argimon S."/>
            <person name="Zhang W."/>
            <person name="Yang X."/>
            <person name="Jeffery I.B."/>
            <person name="Cooney J.C."/>
            <person name="Kagawa T.F."/>
            <person name="Liu W."/>
            <person name="Song Y."/>
            <person name="Salvetti E."/>
            <person name="Wrobel A."/>
            <person name="Rasinkangas P."/>
            <person name="Parkhill J."/>
            <person name="Rea M.C."/>
            <person name="O'Sullivan O."/>
            <person name="Ritari J."/>
            <person name="Douillard F.P."/>
            <person name="Paul Ross R."/>
            <person name="Yang R."/>
            <person name="Briner A.E."/>
            <person name="Felis G.E."/>
            <person name="de Vos W.M."/>
            <person name="Barrangou R."/>
            <person name="Klaenhammer T.R."/>
            <person name="Caufield P.W."/>
            <person name="Cui Y."/>
            <person name="Zhang H."/>
            <person name="O'Toole P.W."/>
        </authorList>
    </citation>
    <scope>NUCLEOTIDE SEQUENCE [LARGE SCALE GENOMIC DNA]</scope>
    <source>
        <strain evidence="2 3">DSM 18933</strain>
    </source>
</reference>
<keyword evidence="2" id="KW-0808">Transferase</keyword>
<dbReference type="STRING" id="1423755.FC40_GL000018"/>
<organism evidence="2 3">
    <name type="scientific">Ligilactobacillus hayakitensis DSM 18933 = JCM 14209</name>
    <dbReference type="NCBI Taxonomy" id="1423755"/>
    <lineage>
        <taxon>Bacteria</taxon>
        <taxon>Bacillati</taxon>
        <taxon>Bacillota</taxon>
        <taxon>Bacilli</taxon>
        <taxon>Lactobacillales</taxon>
        <taxon>Lactobacillaceae</taxon>
        <taxon>Ligilactobacillus</taxon>
    </lineage>
</organism>
<dbReference type="Pfam" id="PF14393">
    <property type="entry name" value="DUF4422"/>
    <property type="match status" value="1"/>
</dbReference>
<dbReference type="InterPro" id="IPR025536">
    <property type="entry name" value="DUF4422"/>
</dbReference>
<sequence>MENKVKIVVATHKEYTMPQDTMYLPIQVGSQLHKTIDLGYQKDNDGLNISEKNGGYSELTALYWAWKNLDAQFIGLAHYRRHFGLLKSADNDRMKRVISKRELEPLLDDYDIFVPKKRNYYIESLYSHYEHTHYANHLDETRQIVEDMYPDYLKTYDRVLKGTTGYMFNMMIMKKELLDQYCEWMFSILFELEKRLGAETLDDFQQRFYGRVSEIIFNVWLQKNIEDGKIDKNRIKELPLVYIEKVNWFKKGAAFLKAKFFHIRYKGSF</sequence>
<feature type="domain" description="DUF4422" evidence="1">
    <location>
        <begin position="6"/>
        <end position="224"/>
    </location>
</feature>
<dbReference type="Proteomes" id="UP000051054">
    <property type="component" value="Unassembled WGS sequence"/>
</dbReference>
<dbReference type="AlphaFoldDB" id="A0A0R1WRJ3"/>
<dbReference type="GO" id="GO:0016740">
    <property type="term" value="F:transferase activity"/>
    <property type="evidence" value="ECO:0007669"/>
    <property type="project" value="UniProtKB-KW"/>
</dbReference>
<dbReference type="OrthoDB" id="9798746at2"/>
<evidence type="ECO:0000313" key="3">
    <source>
        <dbReference type="Proteomes" id="UP000051054"/>
    </source>
</evidence>
<gene>
    <name evidence="2" type="ORF">FC40_GL000018</name>
</gene>
<dbReference type="EMBL" id="AZGD01000001">
    <property type="protein sequence ID" value="KRM20448.1"/>
    <property type="molecule type" value="Genomic_DNA"/>
</dbReference>
<keyword evidence="3" id="KW-1185">Reference proteome</keyword>